<evidence type="ECO:0000313" key="7">
    <source>
        <dbReference type="Proteomes" id="UP000006327"/>
    </source>
</evidence>
<proteinExistence type="inferred from homology"/>
<reference evidence="6 7" key="1">
    <citation type="journal article" date="2017" name="Antonie Van Leeuwenhoek">
        <title>Rhizobium rhizosphaerae sp. nov., a novel species isolated from rice rhizosphere.</title>
        <authorList>
            <person name="Zhao J.J."/>
            <person name="Zhang J."/>
            <person name="Zhang R.J."/>
            <person name="Zhang C.W."/>
            <person name="Yin H.Q."/>
            <person name="Zhang X.X."/>
        </authorList>
    </citation>
    <scope>NUCLEOTIDE SEQUENCE [LARGE SCALE GENOMIC DNA]</scope>
    <source>
        <strain evidence="6 7">BSs20135</strain>
    </source>
</reference>
<evidence type="ECO:0000256" key="1">
    <source>
        <dbReference type="ARBA" id="ARBA00004442"/>
    </source>
</evidence>
<dbReference type="PANTHER" id="PTHR38776">
    <property type="entry name" value="MLTA-INTERACTING PROTEIN-RELATED"/>
    <property type="match status" value="1"/>
</dbReference>
<evidence type="ECO:0000256" key="5">
    <source>
        <dbReference type="ARBA" id="ARBA00023237"/>
    </source>
</evidence>
<comment type="similarity">
    <text evidence="2">Belongs to the MipA/OmpV family.</text>
</comment>
<comment type="caution">
    <text evidence="6">The sequence shown here is derived from an EMBL/GenBank/DDBJ whole genome shotgun (WGS) entry which is preliminary data.</text>
</comment>
<dbReference type="GO" id="GO:0009279">
    <property type="term" value="C:cell outer membrane"/>
    <property type="evidence" value="ECO:0007669"/>
    <property type="project" value="UniProtKB-SubCell"/>
</dbReference>
<protein>
    <recommendedName>
        <fullName evidence="8">Outer membrane protein</fullName>
    </recommendedName>
</protein>
<evidence type="ECO:0008006" key="8">
    <source>
        <dbReference type="Google" id="ProtNLM"/>
    </source>
</evidence>
<dbReference type="eggNOG" id="COG3713">
    <property type="taxonomic scope" value="Bacteria"/>
</dbReference>
<keyword evidence="7" id="KW-1185">Reference proteome</keyword>
<dbReference type="RefSeq" id="WP_007623035.1">
    <property type="nucleotide sequence ID" value="NZ_BAEO01000055.1"/>
</dbReference>
<gene>
    <name evidence="6" type="ORF">GARC_3820</name>
</gene>
<dbReference type="EMBL" id="BAEO01000055">
    <property type="protein sequence ID" value="GAC20774.1"/>
    <property type="molecule type" value="Genomic_DNA"/>
</dbReference>
<evidence type="ECO:0000256" key="3">
    <source>
        <dbReference type="ARBA" id="ARBA00022729"/>
    </source>
</evidence>
<sequence>MYIDIKTLSLVALLTIVFSSFAYSSDIARTLRTNASQESEPENFFEIGLGAGVWVGSSLTDEDGKGVGISLNASGSYNWNGFFIDFFGETSEEVVVGYNAYEHNNWSFDVVLGGTGNGITQDNDKEGLFEGLNKREGSMPLGVRATGNYGENIIQLSLKQDISGRSQATIASALIGRNWQYRNWNFHGLAELNFATAKLEDYFFGVSEEEANRTNFSAYEGKASVKFNSSIGVTYPISEHWIYRATVSAGLGSNNSPLFAKSRNFYIGISTSISYVF</sequence>
<organism evidence="6 7">
    <name type="scientific">Paraglaciecola arctica BSs20135</name>
    <dbReference type="NCBI Taxonomy" id="493475"/>
    <lineage>
        <taxon>Bacteria</taxon>
        <taxon>Pseudomonadati</taxon>
        <taxon>Pseudomonadota</taxon>
        <taxon>Gammaproteobacteria</taxon>
        <taxon>Alteromonadales</taxon>
        <taxon>Alteromonadaceae</taxon>
        <taxon>Paraglaciecola</taxon>
    </lineage>
</organism>
<dbReference type="AlphaFoldDB" id="K6XJE0"/>
<dbReference type="Pfam" id="PF06629">
    <property type="entry name" value="MipA"/>
    <property type="match status" value="1"/>
</dbReference>
<keyword evidence="5" id="KW-0998">Cell outer membrane</keyword>
<evidence type="ECO:0000313" key="6">
    <source>
        <dbReference type="EMBL" id="GAC20774.1"/>
    </source>
</evidence>
<accession>K6XJE0</accession>
<evidence type="ECO:0000256" key="2">
    <source>
        <dbReference type="ARBA" id="ARBA00005722"/>
    </source>
</evidence>
<dbReference type="PANTHER" id="PTHR38776:SF1">
    <property type="entry name" value="MLTA-INTERACTING PROTEIN-RELATED"/>
    <property type="match status" value="1"/>
</dbReference>
<name>K6XJE0_9ALTE</name>
<comment type="subcellular location">
    <subcellularLocation>
        <location evidence="1">Cell outer membrane</location>
    </subcellularLocation>
</comment>
<dbReference type="Proteomes" id="UP000006327">
    <property type="component" value="Unassembled WGS sequence"/>
</dbReference>
<dbReference type="STRING" id="493475.GARC_3820"/>
<keyword evidence="4" id="KW-0472">Membrane</keyword>
<dbReference type="InterPro" id="IPR010583">
    <property type="entry name" value="MipA"/>
</dbReference>
<keyword evidence="3" id="KW-0732">Signal</keyword>
<evidence type="ECO:0000256" key="4">
    <source>
        <dbReference type="ARBA" id="ARBA00023136"/>
    </source>
</evidence>